<feature type="compositionally biased region" description="Basic and acidic residues" evidence="4">
    <location>
        <begin position="1"/>
        <end position="19"/>
    </location>
</feature>
<dbReference type="InterPro" id="IPR050679">
    <property type="entry name" value="Bact_HTH_transcr_reg"/>
</dbReference>
<feature type="region of interest" description="Disordered" evidence="4">
    <location>
        <begin position="1"/>
        <end position="24"/>
    </location>
</feature>
<keyword evidence="2" id="KW-0238">DNA-binding</keyword>
<protein>
    <recommendedName>
        <fullName evidence="5">HTH gntR-type domain-containing protein</fullName>
    </recommendedName>
</protein>
<evidence type="ECO:0000256" key="4">
    <source>
        <dbReference type="SAM" id="MobiDB-lite"/>
    </source>
</evidence>
<evidence type="ECO:0000313" key="7">
    <source>
        <dbReference type="Proteomes" id="UP000249393"/>
    </source>
</evidence>
<keyword evidence="1" id="KW-0805">Transcription regulation</keyword>
<dbReference type="InterPro" id="IPR000524">
    <property type="entry name" value="Tscrpt_reg_HTH_GntR"/>
</dbReference>
<feature type="region of interest" description="Disordered" evidence="4">
    <location>
        <begin position="102"/>
        <end position="121"/>
    </location>
</feature>
<dbReference type="CDD" id="cd07377">
    <property type="entry name" value="WHTH_GntR"/>
    <property type="match status" value="1"/>
</dbReference>
<evidence type="ECO:0000259" key="5">
    <source>
        <dbReference type="PROSITE" id="PS50949"/>
    </source>
</evidence>
<dbReference type="Gene3D" id="1.10.10.10">
    <property type="entry name" value="Winged helix-like DNA-binding domain superfamily/Winged helix DNA-binding domain"/>
    <property type="match status" value="1"/>
</dbReference>
<dbReference type="Pfam" id="PF00392">
    <property type="entry name" value="GntR"/>
    <property type="match status" value="1"/>
</dbReference>
<name>A0A2W5V9Y0_9CAUL</name>
<dbReference type="GO" id="GO:0003677">
    <property type="term" value="F:DNA binding"/>
    <property type="evidence" value="ECO:0007669"/>
    <property type="project" value="UniProtKB-KW"/>
</dbReference>
<dbReference type="SUPFAM" id="SSF46785">
    <property type="entry name" value="Winged helix' DNA-binding domain"/>
    <property type="match status" value="1"/>
</dbReference>
<dbReference type="SMART" id="SM00345">
    <property type="entry name" value="HTH_GNTR"/>
    <property type="match status" value="1"/>
</dbReference>
<dbReference type="AlphaFoldDB" id="A0A2W5V9Y0"/>
<evidence type="ECO:0000256" key="2">
    <source>
        <dbReference type="ARBA" id="ARBA00023125"/>
    </source>
</evidence>
<dbReference type="PROSITE" id="PS50949">
    <property type="entry name" value="HTH_GNTR"/>
    <property type="match status" value="1"/>
</dbReference>
<comment type="caution">
    <text evidence="6">The sequence shown here is derived from an EMBL/GenBank/DDBJ whole genome shotgun (WGS) entry which is preliminary data.</text>
</comment>
<dbReference type="GO" id="GO:0003700">
    <property type="term" value="F:DNA-binding transcription factor activity"/>
    <property type="evidence" value="ECO:0007669"/>
    <property type="project" value="InterPro"/>
</dbReference>
<proteinExistence type="predicted"/>
<dbReference type="PANTHER" id="PTHR44846:SF1">
    <property type="entry name" value="MANNOSYL-D-GLYCERATE TRANSPORT_METABOLISM SYSTEM REPRESSOR MNGR-RELATED"/>
    <property type="match status" value="1"/>
</dbReference>
<dbReference type="PANTHER" id="PTHR44846">
    <property type="entry name" value="MANNOSYL-D-GLYCERATE TRANSPORT/METABOLISM SYSTEM REPRESSOR MNGR-RELATED"/>
    <property type="match status" value="1"/>
</dbReference>
<dbReference type="InterPro" id="IPR036390">
    <property type="entry name" value="WH_DNA-bd_sf"/>
</dbReference>
<evidence type="ECO:0000313" key="6">
    <source>
        <dbReference type="EMBL" id="PZR35467.1"/>
    </source>
</evidence>
<dbReference type="RefSeq" id="WP_304275831.1">
    <property type="nucleotide sequence ID" value="NZ_QFQZ01000015.1"/>
</dbReference>
<accession>A0A2W5V9Y0</accession>
<sequence length="121" mass="13702">MLFDPEKAHRAKEREEDARGSSPEVSALRAWMSTRDWRGQVPLYVRISVAILLQAPSEGELMRLPPERELADRFSVARVTVRKALDVLTHLGLLERRRRTGTFLKGSSPPPSHVCRSILTS</sequence>
<feature type="domain" description="HTH gntR-type" evidence="5">
    <location>
        <begin position="39"/>
        <end position="107"/>
    </location>
</feature>
<dbReference type="GO" id="GO:0045892">
    <property type="term" value="P:negative regulation of DNA-templated transcription"/>
    <property type="evidence" value="ECO:0007669"/>
    <property type="project" value="TreeGrafter"/>
</dbReference>
<keyword evidence="3" id="KW-0804">Transcription</keyword>
<evidence type="ECO:0000256" key="1">
    <source>
        <dbReference type="ARBA" id="ARBA00023015"/>
    </source>
</evidence>
<reference evidence="6 7" key="1">
    <citation type="submission" date="2017-08" db="EMBL/GenBank/DDBJ databases">
        <title>Infants hospitalized years apart are colonized by the same room-sourced microbial strains.</title>
        <authorList>
            <person name="Brooks B."/>
            <person name="Olm M.R."/>
            <person name="Firek B.A."/>
            <person name="Baker R."/>
            <person name="Thomas B.C."/>
            <person name="Morowitz M.J."/>
            <person name="Banfield J.F."/>
        </authorList>
    </citation>
    <scope>NUCLEOTIDE SEQUENCE [LARGE SCALE GENOMIC DNA]</scope>
    <source>
        <strain evidence="6">S2_003_000_R2_4</strain>
    </source>
</reference>
<gene>
    <name evidence="6" type="ORF">DI526_06820</name>
</gene>
<dbReference type="InterPro" id="IPR036388">
    <property type="entry name" value="WH-like_DNA-bd_sf"/>
</dbReference>
<dbReference type="PRINTS" id="PR00035">
    <property type="entry name" value="HTHGNTR"/>
</dbReference>
<dbReference type="Proteomes" id="UP000249393">
    <property type="component" value="Unassembled WGS sequence"/>
</dbReference>
<evidence type="ECO:0000256" key="3">
    <source>
        <dbReference type="ARBA" id="ARBA00023163"/>
    </source>
</evidence>
<dbReference type="EMBL" id="QFQZ01000015">
    <property type="protein sequence ID" value="PZR35467.1"/>
    <property type="molecule type" value="Genomic_DNA"/>
</dbReference>
<organism evidence="6 7">
    <name type="scientific">Caulobacter segnis</name>
    <dbReference type="NCBI Taxonomy" id="88688"/>
    <lineage>
        <taxon>Bacteria</taxon>
        <taxon>Pseudomonadati</taxon>
        <taxon>Pseudomonadota</taxon>
        <taxon>Alphaproteobacteria</taxon>
        <taxon>Caulobacterales</taxon>
        <taxon>Caulobacteraceae</taxon>
        <taxon>Caulobacter</taxon>
    </lineage>
</organism>